<organism evidence="2 3">
    <name type="scientific">[Torrubiella] hemipterigena</name>
    <dbReference type="NCBI Taxonomy" id="1531966"/>
    <lineage>
        <taxon>Eukaryota</taxon>
        <taxon>Fungi</taxon>
        <taxon>Dikarya</taxon>
        <taxon>Ascomycota</taxon>
        <taxon>Pezizomycotina</taxon>
        <taxon>Sordariomycetes</taxon>
        <taxon>Hypocreomycetidae</taxon>
        <taxon>Hypocreales</taxon>
        <taxon>Clavicipitaceae</taxon>
        <taxon>Clavicipitaceae incertae sedis</taxon>
        <taxon>'Torrubiella' clade</taxon>
    </lineage>
</organism>
<proteinExistence type="predicted"/>
<dbReference type="HOGENOM" id="CLU_069253_0_0_1"/>
<dbReference type="PANTHER" id="PTHR13887">
    <property type="entry name" value="GLUTATHIONE S-TRANSFERASE KAPPA"/>
    <property type="match status" value="1"/>
</dbReference>
<evidence type="ECO:0000313" key="2">
    <source>
        <dbReference type="EMBL" id="CEJ82545.1"/>
    </source>
</evidence>
<dbReference type="Pfam" id="PF01323">
    <property type="entry name" value="DSBA"/>
    <property type="match status" value="1"/>
</dbReference>
<dbReference type="InterPro" id="IPR036249">
    <property type="entry name" value="Thioredoxin-like_sf"/>
</dbReference>
<dbReference type="Proteomes" id="UP000039046">
    <property type="component" value="Unassembled WGS sequence"/>
</dbReference>
<sequence length="224" mass="25261">MYDSKVSFTLDTICPWTFIAKKRLDQALEQVRASEAGSKCKFTLHFEPYQLHPDFVETENKDAWYLQNKHMGNPEAQKIFQEHMNGLVEPLGTRFNFGGDMGNTVHAHRVIQHFQEKKGPEVANKLIDGLYRRYFTEAKHPAADSTLIGACVEAGIDEAEAKKFVEAKDEGLRDVKSKIRMISMDVDAVPVVIVEGKRRDITLTGAKEVADYVKTLETIAKESG</sequence>
<evidence type="ECO:0000313" key="3">
    <source>
        <dbReference type="Proteomes" id="UP000039046"/>
    </source>
</evidence>
<dbReference type="OrthoDB" id="1930760at2759"/>
<protein>
    <recommendedName>
        <fullName evidence="1">DSBA-like thioredoxin domain-containing protein</fullName>
    </recommendedName>
</protein>
<name>A0A0A1T8N5_9HYPO</name>
<dbReference type="GO" id="GO:0016491">
    <property type="term" value="F:oxidoreductase activity"/>
    <property type="evidence" value="ECO:0007669"/>
    <property type="project" value="InterPro"/>
</dbReference>
<dbReference type="InterPro" id="IPR001853">
    <property type="entry name" value="DSBA-like_thioredoxin_dom"/>
</dbReference>
<dbReference type="Gene3D" id="3.40.30.10">
    <property type="entry name" value="Glutaredoxin"/>
    <property type="match status" value="1"/>
</dbReference>
<gene>
    <name evidence="2" type="ORF">VHEMI02604</name>
</gene>
<dbReference type="PANTHER" id="PTHR13887:SF52">
    <property type="entry name" value="DSBA-LIKE THIOREDOXIN DOMAIN-CONTAINING PROTEIN"/>
    <property type="match status" value="1"/>
</dbReference>
<dbReference type="EMBL" id="CDHN01000001">
    <property type="protein sequence ID" value="CEJ82545.1"/>
    <property type="molecule type" value="Genomic_DNA"/>
</dbReference>
<keyword evidence="3" id="KW-1185">Reference proteome</keyword>
<feature type="domain" description="DSBA-like thioredoxin" evidence="1">
    <location>
        <begin position="6"/>
        <end position="216"/>
    </location>
</feature>
<dbReference type="AlphaFoldDB" id="A0A0A1T8N5"/>
<accession>A0A0A1T8N5</accession>
<dbReference type="SUPFAM" id="SSF52833">
    <property type="entry name" value="Thioredoxin-like"/>
    <property type="match status" value="1"/>
</dbReference>
<reference evidence="2 3" key="1">
    <citation type="journal article" date="2015" name="Genome Announc.">
        <title>Draft Genome Sequence and Gene Annotation of the Entomopathogenic Fungus Verticillium hemipterigenum.</title>
        <authorList>
            <person name="Horn F."/>
            <person name="Habel A."/>
            <person name="Scharf D.H."/>
            <person name="Dworschak J."/>
            <person name="Brakhage A.A."/>
            <person name="Guthke R."/>
            <person name="Hertweck C."/>
            <person name="Linde J."/>
        </authorList>
    </citation>
    <scope>NUCLEOTIDE SEQUENCE [LARGE SCALE GENOMIC DNA]</scope>
</reference>
<evidence type="ECO:0000259" key="1">
    <source>
        <dbReference type="Pfam" id="PF01323"/>
    </source>
</evidence>